<dbReference type="InterPro" id="IPR007867">
    <property type="entry name" value="GMC_OxRtase_C"/>
</dbReference>
<dbReference type="SUPFAM" id="SSF54373">
    <property type="entry name" value="FAD-linked reductases, C-terminal domain"/>
    <property type="match status" value="1"/>
</dbReference>
<name>A0ABT7F3A1_9RHOB</name>
<evidence type="ECO:0000256" key="2">
    <source>
        <dbReference type="ARBA" id="ARBA00010790"/>
    </source>
</evidence>
<dbReference type="PANTHER" id="PTHR11552:SF147">
    <property type="entry name" value="CHOLINE DEHYDROGENASE, MITOCHONDRIAL"/>
    <property type="match status" value="1"/>
</dbReference>
<evidence type="ECO:0000259" key="6">
    <source>
        <dbReference type="PROSITE" id="PS00623"/>
    </source>
</evidence>
<organism evidence="8 9">
    <name type="scientific">Pseudodonghicola flavimaris</name>
    <dbReference type="NCBI Taxonomy" id="3050036"/>
    <lineage>
        <taxon>Bacteria</taxon>
        <taxon>Pseudomonadati</taxon>
        <taxon>Pseudomonadota</taxon>
        <taxon>Alphaproteobacteria</taxon>
        <taxon>Rhodobacterales</taxon>
        <taxon>Paracoccaceae</taxon>
        <taxon>Pseudodonghicola</taxon>
    </lineage>
</organism>
<dbReference type="Gene3D" id="3.30.410.40">
    <property type="match status" value="1"/>
</dbReference>
<keyword evidence="4 5" id="KW-0274">FAD</keyword>
<feature type="domain" description="Glucose-methanol-choline oxidoreductase N-terminal" evidence="6">
    <location>
        <begin position="88"/>
        <end position="111"/>
    </location>
</feature>
<proteinExistence type="inferred from homology"/>
<evidence type="ECO:0000256" key="3">
    <source>
        <dbReference type="ARBA" id="ARBA00022630"/>
    </source>
</evidence>
<dbReference type="InterPro" id="IPR036188">
    <property type="entry name" value="FAD/NAD-bd_sf"/>
</dbReference>
<gene>
    <name evidence="8" type="ORF">QO033_15505</name>
</gene>
<evidence type="ECO:0000313" key="8">
    <source>
        <dbReference type="EMBL" id="MDK3019089.1"/>
    </source>
</evidence>
<dbReference type="Proteomes" id="UP001243757">
    <property type="component" value="Unassembled WGS sequence"/>
</dbReference>
<dbReference type="PANTHER" id="PTHR11552">
    <property type="entry name" value="GLUCOSE-METHANOL-CHOLINE GMC OXIDOREDUCTASE"/>
    <property type="match status" value="1"/>
</dbReference>
<comment type="cofactor">
    <cofactor evidence="1">
        <name>FAD</name>
        <dbReference type="ChEBI" id="CHEBI:57692"/>
    </cofactor>
</comment>
<dbReference type="EMBL" id="JASNJD010000011">
    <property type="protein sequence ID" value="MDK3019089.1"/>
    <property type="molecule type" value="Genomic_DNA"/>
</dbReference>
<evidence type="ECO:0000313" key="9">
    <source>
        <dbReference type="Proteomes" id="UP001243757"/>
    </source>
</evidence>
<dbReference type="Gene3D" id="3.50.50.60">
    <property type="entry name" value="FAD/NAD(P)-binding domain"/>
    <property type="match status" value="1"/>
</dbReference>
<keyword evidence="3 5" id="KW-0285">Flavoprotein</keyword>
<reference evidence="8 9" key="1">
    <citation type="submission" date="2023-05" db="EMBL/GenBank/DDBJ databases">
        <title>Pseudodonghicola sp. nov.</title>
        <authorList>
            <person name="Huang J."/>
        </authorList>
    </citation>
    <scope>NUCLEOTIDE SEQUENCE [LARGE SCALE GENOMIC DNA]</scope>
    <source>
        <strain evidence="8 9">IC7</strain>
    </source>
</reference>
<accession>A0ABT7F3A1</accession>
<evidence type="ECO:0000256" key="1">
    <source>
        <dbReference type="ARBA" id="ARBA00001974"/>
    </source>
</evidence>
<keyword evidence="9" id="KW-1185">Reference proteome</keyword>
<protein>
    <submittedName>
        <fullName evidence="8">GMC family oxidoreductase</fullName>
    </submittedName>
</protein>
<dbReference type="Pfam" id="PF05199">
    <property type="entry name" value="GMC_oxred_C"/>
    <property type="match status" value="1"/>
</dbReference>
<comment type="caution">
    <text evidence="8">The sequence shown here is derived from an EMBL/GenBank/DDBJ whole genome shotgun (WGS) entry which is preliminary data.</text>
</comment>
<sequence>MSETYDVIVVGAGSAGATLAGRLSEDPGTRVLLLEAGRDWRAAEAPEAARSANIIPFMYRPEHQAAWQWPGLQSRRTAVQAPRHYWRGRGLGGSSLVNAQIAIWGVGQAFDTWAALGCEGWSAAEVLPLFARMEDDPDMAGVPHHGQGGPIPIYRAPQDSWGPVDRGLRDAALAAGYPWNPDLNAPEGEGVSCYPINSRGLRRITTNDGYLEPARGRGNLRILGEALVDRVILTKGRATGVRVKLGDEWRVFSAPEVVLSAGAVHSPAILMRSGLGPSMHLRDQGIAVQREMPDVGRHFMDHPLMRISVELKPERAMADPDARHTNCCVTYSSGLGGGGLRDMILIGFNHRNVEARGEPDPRGAVGIGLYDVFSRGCVTLTSARPGDDPRIEENMLADPRDLLRMRDGVRRVRLLARQPALAGIARSITLADSGISLETGADLSDPELDALLLEQAGDIQHAAGTCRMSAYRDPLGVVNPDLTVKGVPGLRVADASIMPLDCRANTHMTCVMIGEWLARHLRGKAE</sequence>
<dbReference type="PROSITE" id="PS00624">
    <property type="entry name" value="GMC_OXRED_2"/>
    <property type="match status" value="1"/>
</dbReference>
<comment type="similarity">
    <text evidence="2 5">Belongs to the GMC oxidoreductase family.</text>
</comment>
<evidence type="ECO:0000256" key="4">
    <source>
        <dbReference type="ARBA" id="ARBA00022827"/>
    </source>
</evidence>
<dbReference type="InterPro" id="IPR012132">
    <property type="entry name" value="GMC_OxRdtase"/>
</dbReference>
<evidence type="ECO:0000256" key="5">
    <source>
        <dbReference type="RuleBase" id="RU003968"/>
    </source>
</evidence>
<evidence type="ECO:0000259" key="7">
    <source>
        <dbReference type="PROSITE" id="PS00624"/>
    </source>
</evidence>
<dbReference type="RefSeq" id="WP_284481888.1">
    <property type="nucleotide sequence ID" value="NZ_JASNJD010000011.1"/>
</dbReference>
<dbReference type="SUPFAM" id="SSF51905">
    <property type="entry name" value="FAD/NAD(P)-binding domain"/>
    <property type="match status" value="1"/>
</dbReference>
<dbReference type="PROSITE" id="PS00623">
    <property type="entry name" value="GMC_OXRED_1"/>
    <property type="match status" value="1"/>
</dbReference>
<dbReference type="InterPro" id="IPR000172">
    <property type="entry name" value="GMC_OxRdtase_N"/>
</dbReference>
<feature type="domain" description="Glucose-methanol-choline oxidoreductase N-terminal" evidence="7">
    <location>
        <begin position="262"/>
        <end position="276"/>
    </location>
</feature>
<dbReference type="PIRSF" id="PIRSF000137">
    <property type="entry name" value="Alcohol_oxidase"/>
    <property type="match status" value="1"/>
</dbReference>
<dbReference type="Pfam" id="PF00732">
    <property type="entry name" value="GMC_oxred_N"/>
    <property type="match status" value="1"/>
</dbReference>